<comment type="caution">
    <text evidence="1">The sequence shown here is derived from an EMBL/GenBank/DDBJ whole genome shotgun (WGS) entry which is preliminary data.</text>
</comment>
<sequence length="92" mass="10183">KTVFSTGKKDARALAETKKEFKGPKGGILLLLSRGYFSSRKTATEITAELKKSGYDYRRQVVQTALNRLSKNMGPLTTGVKEGGKKAYVKRK</sequence>
<feature type="non-terminal residue" evidence="1">
    <location>
        <position position="1"/>
    </location>
</feature>
<organism evidence="1 2">
    <name type="scientific">Candidatus Wolfebacteria bacterium GW2011_GWC1_43_10</name>
    <dbReference type="NCBI Taxonomy" id="1619011"/>
    <lineage>
        <taxon>Bacteria</taxon>
        <taxon>Candidatus Wolfeibacteriota</taxon>
    </lineage>
</organism>
<evidence type="ECO:0000313" key="2">
    <source>
        <dbReference type="Proteomes" id="UP000034810"/>
    </source>
</evidence>
<evidence type="ECO:0000313" key="1">
    <source>
        <dbReference type="EMBL" id="KKS81879.1"/>
    </source>
</evidence>
<gene>
    <name evidence="1" type="ORF">UV58_C0015G0013</name>
</gene>
<dbReference type="AlphaFoldDB" id="A0A0G1C8X3"/>
<proteinExistence type="predicted"/>
<protein>
    <submittedName>
        <fullName evidence="1">Uncharacterized protein</fullName>
    </submittedName>
</protein>
<name>A0A0G1C8X3_9BACT</name>
<accession>A0A0G1C8X3</accession>
<dbReference type="Proteomes" id="UP000034810">
    <property type="component" value="Unassembled WGS sequence"/>
</dbReference>
<dbReference type="EMBL" id="LCFA01000015">
    <property type="protein sequence ID" value="KKS81879.1"/>
    <property type="molecule type" value="Genomic_DNA"/>
</dbReference>
<reference evidence="1 2" key="1">
    <citation type="journal article" date="2015" name="Nature">
        <title>rRNA introns, odd ribosomes, and small enigmatic genomes across a large radiation of phyla.</title>
        <authorList>
            <person name="Brown C.T."/>
            <person name="Hug L.A."/>
            <person name="Thomas B.C."/>
            <person name="Sharon I."/>
            <person name="Castelle C.J."/>
            <person name="Singh A."/>
            <person name="Wilkins M.J."/>
            <person name="Williams K.H."/>
            <person name="Banfield J.F."/>
        </authorList>
    </citation>
    <scope>NUCLEOTIDE SEQUENCE [LARGE SCALE GENOMIC DNA]</scope>
</reference>